<keyword evidence="2" id="KW-0488">Methylation</keyword>
<dbReference type="SUPFAM" id="SSF58104">
    <property type="entry name" value="Methyl-accepting chemotaxis protein (MCP) signaling domain"/>
    <property type="match status" value="1"/>
</dbReference>
<keyword evidence="5" id="KW-0472">Membrane</keyword>
<dbReference type="InterPro" id="IPR004089">
    <property type="entry name" value="MCPsignal_dom"/>
</dbReference>
<keyword evidence="5" id="KW-1133">Transmembrane helix</keyword>
<feature type="domain" description="HAMP" evidence="7">
    <location>
        <begin position="220"/>
        <end position="272"/>
    </location>
</feature>
<dbReference type="Gene3D" id="1.10.287.950">
    <property type="entry name" value="Methyl-accepting chemotaxis protein"/>
    <property type="match status" value="1"/>
</dbReference>
<dbReference type="EMBL" id="WWCJ01000004">
    <property type="protein sequence ID" value="MYN01671.1"/>
    <property type="molecule type" value="Genomic_DNA"/>
</dbReference>
<feature type="transmembrane region" description="Helical" evidence="5">
    <location>
        <begin position="198"/>
        <end position="219"/>
    </location>
</feature>
<dbReference type="Pfam" id="PF00672">
    <property type="entry name" value="HAMP"/>
    <property type="match status" value="1"/>
</dbReference>
<keyword evidence="5" id="KW-0812">Transmembrane</keyword>
<dbReference type="PROSITE" id="PS50885">
    <property type="entry name" value="HAMP"/>
    <property type="match status" value="1"/>
</dbReference>
<dbReference type="CDD" id="cd11386">
    <property type="entry name" value="MCP_signal"/>
    <property type="match status" value="1"/>
</dbReference>
<dbReference type="SMART" id="SM00304">
    <property type="entry name" value="HAMP"/>
    <property type="match status" value="1"/>
</dbReference>
<dbReference type="PANTHER" id="PTHR43531:SF14">
    <property type="entry name" value="METHYL-ACCEPTING CHEMOTAXIS PROTEIN I-RELATED"/>
    <property type="match status" value="1"/>
</dbReference>
<evidence type="ECO:0000313" key="8">
    <source>
        <dbReference type="EMBL" id="MYN01671.1"/>
    </source>
</evidence>
<comment type="similarity">
    <text evidence="3">Belongs to the methyl-accepting chemotaxis (MCP) protein family.</text>
</comment>
<dbReference type="GO" id="GO:0006935">
    <property type="term" value="P:chemotaxis"/>
    <property type="evidence" value="ECO:0007669"/>
    <property type="project" value="InterPro"/>
</dbReference>
<dbReference type="InterPro" id="IPR004090">
    <property type="entry name" value="Chemotax_Me-accpt_rcpt"/>
</dbReference>
<dbReference type="PANTHER" id="PTHR43531">
    <property type="entry name" value="PROTEIN ICFG"/>
    <property type="match status" value="1"/>
</dbReference>
<dbReference type="PRINTS" id="PR00260">
    <property type="entry name" value="CHEMTRNSDUCR"/>
</dbReference>
<feature type="domain" description="Methyl-accepting transducer" evidence="6">
    <location>
        <begin position="277"/>
        <end position="506"/>
    </location>
</feature>
<protein>
    <submittedName>
        <fullName evidence="8">HAMP domain-containing protein</fullName>
    </submittedName>
</protein>
<keyword evidence="4" id="KW-0807">Transducer</keyword>
<name>A0A6N9HDP4_9BURK</name>
<dbReference type="Pfam" id="PF00015">
    <property type="entry name" value="MCPsignal"/>
    <property type="match status" value="1"/>
</dbReference>
<evidence type="ECO:0000256" key="4">
    <source>
        <dbReference type="PROSITE-ProRule" id="PRU00284"/>
    </source>
</evidence>
<evidence type="ECO:0000313" key="9">
    <source>
        <dbReference type="Proteomes" id="UP000448575"/>
    </source>
</evidence>
<reference evidence="8 9" key="1">
    <citation type="submission" date="2019-12" db="EMBL/GenBank/DDBJ databases">
        <title>Novel species isolated from a subtropical stream in China.</title>
        <authorList>
            <person name="Lu H."/>
        </authorList>
    </citation>
    <scope>NUCLEOTIDE SEQUENCE [LARGE SCALE GENOMIC DNA]</scope>
    <source>
        <strain evidence="8 9">DS3</strain>
    </source>
</reference>
<dbReference type="SMART" id="SM00283">
    <property type="entry name" value="MA"/>
    <property type="match status" value="1"/>
</dbReference>
<sequence>MNFGNLKIGIRLACLGGFFLLALLVVGFQGWSAIGAIKADNAVSMQRSVALTQAVDTARGAQVEFKIQVQEWKNILVRGHDPAQLDKYSKAFVKSGQSTAAELQKLSGLLTQLKMQTPLVDEAIKMHEELGKNYGAALQQFDSANPESYKMLDKAVQGMDRAPTKKIDEIVDYIGAQAKKNAGEAVAAADASSRAATLTLMIVLVVTTAIGAALLWWIVQGITRPLDQALDIAKTVAAGDLRCDVEVTTRDEVGELLTALKQMSGNLSDIVSRVRQGTETIASASNEVATGSMDLSTRTEQQASSLEETASSMTELTSTVRQNNENATQARKLADEASNVAVRGGATVSEVVQTMGAINESSRKIVDIIGVIDGIAFQTNILALNAAVEAARAGEQGRGFAVVAGEVRNLAHRSAAAAKEIKELIGDSVERVEAGSRLVGEAGVTMEEVVSSVRRVTSIIGEIAMATGEQSQGIEQISDAISQMDSVTQQNAALVEEAAAAAEALQQQAASLSEAVSVFKVHEPAGAAGRTRMSAGRSLQTLPA</sequence>
<dbReference type="GO" id="GO:0004888">
    <property type="term" value="F:transmembrane signaling receptor activity"/>
    <property type="evidence" value="ECO:0007669"/>
    <property type="project" value="InterPro"/>
</dbReference>
<dbReference type="PROSITE" id="PS50111">
    <property type="entry name" value="CHEMOTAXIS_TRANSDUC_2"/>
    <property type="match status" value="1"/>
</dbReference>
<dbReference type="AlphaFoldDB" id="A0A6N9HDP4"/>
<comment type="subcellular location">
    <subcellularLocation>
        <location evidence="1">Membrane</location>
    </subcellularLocation>
</comment>
<dbReference type="CDD" id="cd06225">
    <property type="entry name" value="HAMP"/>
    <property type="match status" value="1"/>
</dbReference>
<dbReference type="GO" id="GO:0005886">
    <property type="term" value="C:plasma membrane"/>
    <property type="evidence" value="ECO:0007669"/>
    <property type="project" value="TreeGrafter"/>
</dbReference>
<gene>
    <name evidence="8" type="ORF">GTP41_06115</name>
</gene>
<dbReference type="FunFam" id="1.10.287.950:FF:000001">
    <property type="entry name" value="Methyl-accepting chemotaxis sensory transducer"/>
    <property type="match status" value="1"/>
</dbReference>
<dbReference type="InterPro" id="IPR051310">
    <property type="entry name" value="MCP_chemotaxis"/>
</dbReference>
<evidence type="ECO:0000259" key="6">
    <source>
        <dbReference type="PROSITE" id="PS50111"/>
    </source>
</evidence>
<evidence type="ECO:0000256" key="1">
    <source>
        <dbReference type="ARBA" id="ARBA00004370"/>
    </source>
</evidence>
<accession>A0A6N9HDP4</accession>
<keyword evidence="9" id="KW-1185">Reference proteome</keyword>
<dbReference type="Proteomes" id="UP000448575">
    <property type="component" value="Unassembled WGS sequence"/>
</dbReference>
<evidence type="ECO:0000256" key="2">
    <source>
        <dbReference type="ARBA" id="ARBA00022481"/>
    </source>
</evidence>
<evidence type="ECO:0000256" key="3">
    <source>
        <dbReference type="ARBA" id="ARBA00029447"/>
    </source>
</evidence>
<dbReference type="RefSeq" id="WP_161024693.1">
    <property type="nucleotide sequence ID" value="NZ_WWCJ01000004.1"/>
</dbReference>
<evidence type="ECO:0000259" key="7">
    <source>
        <dbReference type="PROSITE" id="PS50885"/>
    </source>
</evidence>
<organism evidence="8 9">
    <name type="scientific">Pseudoduganella guangdongensis</name>
    <dbReference type="NCBI Taxonomy" id="2692179"/>
    <lineage>
        <taxon>Bacteria</taxon>
        <taxon>Pseudomonadati</taxon>
        <taxon>Pseudomonadota</taxon>
        <taxon>Betaproteobacteria</taxon>
        <taxon>Burkholderiales</taxon>
        <taxon>Oxalobacteraceae</taxon>
        <taxon>Telluria group</taxon>
        <taxon>Pseudoduganella</taxon>
    </lineage>
</organism>
<dbReference type="InterPro" id="IPR003660">
    <property type="entry name" value="HAMP_dom"/>
</dbReference>
<comment type="caution">
    <text evidence="8">The sequence shown here is derived from an EMBL/GenBank/DDBJ whole genome shotgun (WGS) entry which is preliminary data.</text>
</comment>
<evidence type="ECO:0000256" key="5">
    <source>
        <dbReference type="SAM" id="Phobius"/>
    </source>
</evidence>
<dbReference type="GO" id="GO:0007165">
    <property type="term" value="P:signal transduction"/>
    <property type="evidence" value="ECO:0007669"/>
    <property type="project" value="UniProtKB-KW"/>
</dbReference>
<proteinExistence type="inferred from homology"/>